<comment type="function">
    <text evidence="2">Catalyzes the phosphorylation of the beta-carboxyl group of aspartic acid with ATP to yield 4-phospho-L-aspartate, which is involved in the branched biosynthetic pathway leading to the biosynthesis of amino acids threonine, isoleucine and methionine.</text>
</comment>
<evidence type="ECO:0000256" key="10">
    <source>
        <dbReference type="ARBA" id="ARBA00022679"/>
    </source>
</evidence>
<dbReference type="GO" id="GO:0009090">
    <property type="term" value="P:homoserine biosynthetic process"/>
    <property type="evidence" value="ECO:0007669"/>
    <property type="project" value="TreeGrafter"/>
</dbReference>
<dbReference type="GO" id="GO:0004072">
    <property type="term" value="F:aspartate kinase activity"/>
    <property type="evidence" value="ECO:0007669"/>
    <property type="project" value="UniProtKB-EC"/>
</dbReference>
<evidence type="ECO:0000256" key="18">
    <source>
        <dbReference type="ARBA" id="ARBA00063835"/>
    </source>
</evidence>
<feature type="binding site" evidence="19">
    <location>
        <position position="74"/>
    </location>
    <ligand>
        <name>substrate</name>
    </ligand>
</feature>
<dbReference type="InterPro" id="IPR045865">
    <property type="entry name" value="ACT-like_dom_sf"/>
</dbReference>
<dbReference type="SUPFAM" id="SSF55021">
    <property type="entry name" value="ACT-like"/>
    <property type="match status" value="2"/>
</dbReference>
<dbReference type="InterPro" id="IPR005260">
    <property type="entry name" value="Asp_kin_monofn"/>
</dbReference>
<dbReference type="PIRSF" id="PIRSF000726">
    <property type="entry name" value="Asp_kin"/>
    <property type="match status" value="1"/>
</dbReference>
<dbReference type="InterPro" id="IPR001341">
    <property type="entry name" value="Asp_kinase"/>
</dbReference>
<organism evidence="23 24">
    <name type="scientific">Actinotignum timonense</name>
    <dbReference type="NCBI Taxonomy" id="1870995"/>
    <lineage>
        <taxon>Bacteria</taxon>
        <taxon>Bacillati</taxon>
        <taxon>Actinomycetota</taxon>
        <taxon>Actinomycetes</taxon>
        <taxon>Actinomycetales</taxon>
        <taxon>Actinomycetaceae</taxon>
        <taxon>Actinotignum</taxon>
    </lineage>
</organism>
<evidence type="ECO:0000256" key="9">
    <source>
        <dbReference type="ARBA" id="ARBA00022605"/>
    </source>
</evidence>
<evidence type="ECO:0000259" key="22">
    <source>
        <dbReference type="PROSITE" id="PS51671"/>
    </source>
</evidence>
<comment type="subunit">
    <text evidence="18">Tetramer consisting of 2 isoforms Alpha (catalytic and regulation) and of a homodimer of 2 isoforms Beta (regulation).</text>
</comment>
<keyword evidence="11" id="KW-0677">Repeat</keyword>
<dbReference type="InterPro" id="IPR001048">
    <property type="entry name" value="Asp/Glu/Uridylate_kinase"/>
</dbReference>
<evidence type="ECO:0000256" key="11">
    <source>
        <dbReference type="ARBA" id="ARBA00022737"/>
    </source>
</evidence>
<dbReference type="FunFam" id="3.30.2130.10:FF:000001">
    <property type="entry name" value="Bifunctional aspartokinase/homoserine dehydrogenase"/>
    <property type="match status" value="1"/>
</dbReference>
<evidence type="ECO:0000256" key="2">
    <source>
        <dbReference type="ARBA" id="ARBA00003121"/>
    </source>
</evidence>
<dbReference type="GO" id="GO:0005524">
    <property type="term" value="F:ATP binding"/>
    <property type="evidence" value="ECO:0007669"/>
    <property type="project" value="UniProtKB-KW"/>
</dbReference>
<comment type="catalytic activity">
    <reaction evidence="17 20">
        <text>L-aspartate + ATP = 4-phospho-L-aspartate + ADP</text>
        <dbReference type="Rhea" id="RHEA:23776"/>
        <dbReference type="ChEBI" id="CHEBI:29991"/>
        <dbReference type="ChEBI" id="CHEBI:30616"/>
        <dbReference type="ChEBI" id="CHEBI:57535"/>
        <dbReference type="ChEBI" id="CHEBI:456216"/>
        <dbReference type="EC" id="2.7.2.4"/>
    </reaction>
</comment>
<dbReference type="PROSITE" id="PS00324">
    <property type="entry name" value="ASPARTOKINASE"/>
    <property type="match status" value="1"/>
</dbReference>
<dbReference type="AlphaFoldDB" id="A0AAW9HDU7"/>
<feature type="binding site" evidence="19">
    <location>
        <begin position="209"/>
        <end position="210"/>
    </location>
    <ligand>
        <name>ATP</name>
        <dbReference type="ChEBI" id="CHEBI:30616"/>
    </ligand>
</feature>
<evidence type="ECO:0000256" key="6">
    <source>
        <dbReference type="ARBA" id="ARBA00010122"/>
    </source>
</evidence>
<dbReference type="CDD" id="cd04261">
    <property type="entry name" value="AAK_AKii-LysC-BS"/>
    <property type="match status" value="1"/>
</dbReference>
<dbReference type="PROSITE" id="PS51671">
    <property type="entry name" value="ACT"/>
    <property type="match status" value="2"/>
</dbReference>
<dbReference type="Pfam" id="PF00696">
    <property type="entry name" value="AA_kinase"/>
    <property type="match status" value="1"/>
</dbReference>
<keyword evidence="13 20" id="KW-0418">Kinase</keyword>
<evidence type="ECO:0000256" key="7">
    <source>
        <dbReference type="ARBA" id="ARBA00013059"/>
    </source>
</evidence>
<dbReference type="Proteomes" id="UP001288320">
    <property type="component" value="Unassembled WGS sequence"/>
</dbReference>
<feature type="domain" description="ACT" evidence="22">
    <location>
        <begin position="349"/>
        <end position="421"/>
    </location>
</feature>
<dbReference type="CDD" id="cd04913">
    <property type="entry name" value="ACT_AKii-LysC-BS-like_1"/>
    <property type="match status" value="1"/>
</dbReference>
<evidence type="ECO:0000256" key="5">
    <source>
        <dbReference type="ARBA" id="ARBA00005139"/>
    </source>
</evidence>
<feature type="binding site" evidence="19">
    <location>
        <position position="47"/>
    </location>
    <ligand>
        <name>substrate</name>
    </ligand>
</feature>
<dbReference type="RefSeq" id="WP_087070336.1">
    <property type="nucleotide sequence ID" value="NZ_CAUPFC010000003.1"/>
</dbReference>
<comment type="pathway">
    <text evidence="4 21">Amino-acid biosynthesis; L-methionine biosynthesis via de novo pathway; L-homoserine from L-aspartate: step 1/3.</text>
</comment>
<keyword evidence="10 20" id="KW-0808">Transferase</keyword>
<evidence type="ECO:0000256" key="13">
    <source>
        <dbReference type="ARBA" id="ARBA00022777"/>
    </source>
</evidence>
<comment type="pathway">
    <text evidence="3 21">Amino-acid biosynthesis; L-lysine biosynthesis via DAP pathway; (S)-tetrahydrodipicolinate from L-aspartate: step 1/4.</text>
</comment>
<dbReference type="GO" id="GO:0019877">
    <property type="term" value="P:diaminopimelate biosynthetic process"/>
    <property type="evidence" value="ECO:0007669"/>
    <property type="project" value="UniProtKB-KW"/>
</dbReference>
<dbReference type="NCBIfam" id="NF005153">
    <property type="entry name" value="PRK06635.1-1"/>
    <property type="match status" value="1"/>
</dbReference>
<evidence type="ECO:0000256" key="14">
    <source>
        <dbReference type="ARBA" id="ARBA00022840"/>
    </source>
</evidence>
<dbReference type="CDD" id="cd04936">
    <property type="entry name" value="ACT_AKii-LysC-BS-like_2"/>
    <property type="match status" value="1"/>
</dbReference>
<evidence type="ECO:0000256" key="17">
    <source>
        <dbReference type="ARBA" id="ARBA00047872"/>
    </source>
</evidence>
<evidence type="ECO:0000313" key="24">
    <source>
        <dbReference type="Proteomes" id="UP001288320"/>
    </source>
</evidence>
<dbReference type="EC" id="2.7.2.4" evidence="7 20"/>
<keyword evidence="16" id="KW-0457">Lysine biosynthesis</keyword>
<dbReference type="Pfam" id="PF22468">
    <property type="entry name" value="ACT_9"/>
    <property type="match status" value="2"/>
</dbReference>
<dbReference type="NCBIfam" id="NF005155">
    <property type="entry name" value="PRK06635.1-4"/>
    <property type="match status" value="1"/>
</dbReference>
<dbReference type="NCBIfam" id="NF005154">
    <property type="entry name" value="PRK06635.1-2"/>
    <property type="match status" value="1"/>
</dbReference>
<evidence type="ECO:0000313" key="23">
    <source>
        <dbReference type="EMBL" id="MDY5141139.1"/>
    </source>
</evidence>
<feature type="domain" description="ACT" evidence="22">
    <location>
        <begin position="267"/>
        <end position="343"/>
    </location>
</feature>
<evidence type="ECO:0000256" key="19">
    <source>
        <dbReference type="PIRSR" id="PIRSR000726-1"/>
    </source>
</evidence>
<accession>A0AAW9HDU7</accession>
<evidence type="ECO:0000256" key="3">
    <source>
        <dbReference type="ARBA" id="ARBA00004766"/>
    </source>
</evidence>
<dbReference type="GO" id="GO:0005829">
    <property type="term" value="C:cytosol"/>
    <property type="evidence" value="ECO:0007669"/>
    <property type="project" value="TreeGrafter"/>
</dbReference>
<dbReference type="InterPro" id="IPR036393">
    <property type="entry name" value="AceGlu_kinase-like_sf"/>
</dbReference>
<feature type="binding site" evidence="19">
    <location>
        <begin position="173"/>
        <end position="174"/>
    </location>
    <ligand>
        <name>ATP</name>
        <dbReference type="ChEBI" id="CHEBI:30616"/>
    </ligand>
</feature>
<comment type="function">
    <text evidence="1">Catalyzes the phosphorylation of the beta-carboxyl group of aspartic acid with ATP to yield 4-phospho-L-aspartate, which is involved in the branched biosynthetic pathway leading to the biosynthesis of amino acids lysine, threonine, isoleucine and methionine.</text>
</comment>
<comment type="caution">
    <text evidence="23">The sequence shown here is derived from an EMBL/GenBank/DDBJ whole genome shotgun (WGS) entry which is preliminary data.</text>
</comment>
<evidence type="ECO:0000256" key="15">
    <source>
        <dbReference type="ARBA" id="ARBA00022915"/>
    </source>
</evidence>
<dbReference type="GeneID" id="92812877"/>
<comment type="pathway">
    <text evidence="5 21">Amino-acid biosynthesis; L-threonine biosynthesis; L-threonine from L-aspartate: step 1/5.</text>
</comment>
<dbReference type="PANTHER" id="PTHR21499:SF3">
    <property type="entry name" value="ASPARTOKINASE"/>
    <property type="match status" value="1"/>
</dbReference>
<dbReference type="EMBL" id="JAWNFV010000016">
    <property type="protein sequence ID" value="MDY5141139.1"/>
    <property type="molecule type" value="Genomic_DNA"/>
</dbReference>
<feature type="binding site" evidence="19">
    <location>
        <begin position="7"/>
        <end position="10"/>
    </location>
    <ligand>
        <name>ATP</name>
        <dbReference type="ChEBI" id="CHEBI:30616"/>
    </ligand>
</feature>
<evidence type="ECO:0000256" key="4">
    <source>
        <dbReference type="ARBA" id="ARBA00004986"/>
    </source>
</evidence>
<dbReference type="NCBIfam" id="TIGR00657">
    <property type="entry name" value="asp_kinases"/>
    <property type="match status" value="1"/>
</dbReference>
<dbReference type="Gene3D" id="3.40.1160.10">
    <property type="entry name" value="Acetylglutamate kinase-like"/>
    <property type="match status" value="1"/>
</dbReference>
<gene>
    <name evidence="23" type="ORF">R6G74_07460</name>
</gene>
<sequence length="421" mass="43955">MALIVQKFGGSSVADPAGLRRVAKRIAQTSKAGNKVVVVVSAMGDTTDNLLDLAHNVTDNPPARELDILLTAGERISMALLAMAVNDEGVAAHSFTGQQAGLHTDARYGNASITGIVPERIFRTVQDGAVAIIAGFQGVNDTNDVTTLGRGGSDTTAVAFAAALGADVCEIYTDVDGVLSADPRIVPAASQRRELSYEETLELAAHGAKVLHLRAVEFARKFNVALHVRSSFSENEGTWIVEETAKQGGYEDAVVVGVAHDRNQGKISVTGVPNLPGSAAKIFSCVAEADCNIDMIVQNTALTRVGLSNISFTVPRDQVDLAVAALRANQAEFGFEDIAVSSEIGILSIVGAGMRSHSGVSSKLFKTLGDNGVNVDMISTSEIRISVVVDPNVLDAAARAVHTAFGLDASEEAIVYGGTGR</sequence>
<reference evidence="23" key="1">
    <citation type="submission" date="2023-10" db="EMBL/GenBank/DDBJ databases">
        <title>Whole Genome based description of the genera Actinobaculum and Actinotignum reveals a complex phylogenetic relationship within the species included in the genus Actinotignum.</title>
        <authorList>
            <person name="Jensen C.S."/>
            <person name="Dargis R."/>
            <person name="Kemp M."/>
            <person name="Christensen J.J."/>
        </authorList>
    </citation>
    <scope>NUCLEOTIDE SEQUENCE</scope>
    <source>
        <strain evidence="23">SLA_B245</strain>
    </source>
</reference>
<dbReference type="InterPro" id="IPR054352">
    <property type="entry name" value="ACT_Aspartokinase"/>
</dbReference>
<protein>
    <recommendedName>
        <fullName evidence="8 20">Aspartokinase</fullName>
        <ecNumber evidence="7 20">2.7.2.4</ecNumber>
    </recommendedName>
</protein>
<evidence type="ECO:0000256" key="16">
    <source>
        <dbReference type="ARBA" id="ARBA00023154"/>
    </source>
</evidence>
<dbReference type="InterPro" id="IPR002912">
    <property type="entry name" value="ACT_dom"/>
</dbReference>
<name>A0AAW9HDU7_9ACTO</name>
<dbReference type="InterPro" id="IPR018042">
    <property type="entry name" value="Aspartate_kinase_CS"/>
</dbReference>
<keyword evidence="14 19" id="KW-0067">ATP-binding</keyword>
<comment type="similarity">
    <text evidence="6 20">Belongs to the aspartokinase family.</text>
</comment>
<proteinExistence type="inferred from homology"/>
<evidence type="ECO:0000256" key="8">
    <source>
        <dbReference type="ARBA" id="ARBA00016273"/>
    </source>
</evidence>
<keyword evidence="15" id="KW-0220">Diaminopimelate biosynthesis</keyword>
<dbReference type="PANTHER" id="PTHR21499">
    <property type="entry name" value="ASPARTATE KINASE"/>
    <property type="match status" value="1"/>
</dbReference>
<dbReference type="Gene3D" id="3.30.2130.10">
    <property type="entry name" value="VC0802-like"/>
    <property type="match status" value="1"/>
</dbReference>
<feature type="binding site" evidence="19">
    <location>
        <position position="184"/>
    </location>
    <ligand>
        <name>ATP</name>
        <dbReference type="ChEBI" id="CHEBI:30616"/>
    </ligand>
</feature>
<keyword evidence="9 21" id="KW-0028">Amino-acid biosynthesis</keyword>
<evidence type="ECO:0000256" key="1">
    <source>
        <dbReference type="ARBA" id="ARBA00002843"/>
    </source>
</evidence>
<evidence type="ECO:0000256" key="21">
    <source>
        <dbReference type="RuleBase" id="RU004249"/>
    </source>
</evidence>
<dbReference type="InterPro" id="IPR041740">
    <property type="entry name" value="AKii-LysC-BS"/>
</dbReference>
<dbReference type="SUPFAM" id="SSF53633">
    <property type="entry name" value="Carbamate kinase-like"/>
    <property type="match status" value="1"/>
</dbReference>
<dbReference type="GO" id="GO:0009089">
    <property type="term" value="P:lysine biosynthetic process via diaminopimelate"/>
    <property type="evidence" value="ECO:0007669"/>
    <property type="project" value="InterPro"/>
</dbReference>
<evidence type="ECO:0000256" key="12">
    <source>
        <dbReference type="ARBA" id="ARBA00022741"/>
    </source>
</evidence>
<dbReference type="FunFam" id="3.40.1160.10:FF:000002">
    <property type="entry name" value="Aspartokinase"/>
    <property type="match status" value="1"/>
</dbReference>
<evidence type="ECO:0000256" key="20">
    <source>
        <dbReference type="RuleBase" id="RU003448"/>
    </source>
</evidence>
<keyword evidence="12 19" id="KW-0547">Nucleotide-binding</keyword>